<dbReference type="InterPro" id="IPR018181">
    <property type="entry name" value="Heat_shock_70_CS"/>
</dbReference>
<dbReference type="PRINTS" id="PR00301">
    <property type="entry name" value="HEATSHOCK70"/>
</dbReference>
<gene>
    <name evidence="8" type="ORF">VIN30_11185</name>
</gene>
<dbReference type="PROSITE" id="PS00297">
    <property type="entry name" value="HSP70_1"/>
    <property type="match status" value="1"/>
</dbReference>
<protein>
    <submittedName>
        <fullName evidence="8">Hsp70 family protein</fullName>
    </submittedName>
</protein>
<proteinExistence type="inferred from homology"/>
<evidence type="ECO:0000256" key="6">
    <source>
        <dbReference type="ARBA" id="ARBA00023186"/>
    </source>
</evidence>
<keyword evidence="3 7" id="KW-0547">Nucleotide-binding</keyword>
<dbReference type="SUPFAM" id="SSF53067">
    <property type="entry name" value="Actin-like ATPase domain"/>
    <property type="match status" value="2"/>
</dbReference>
<comment type="similarity">
    <text evidence="1 7">Belongs to the heat shock protein 70 family.</text>
</comment>
<dbReference type="InterPro" id="IPR013126">
    <property type="entry name" value="Hsp_70_fam"/>
</dbReference>
<evidence type="ECO:0000313" key="8">
    <source>
        <dbReference type="EMBL" id="MEC4177012.1"/>
    </source>
</evidence>
<keyword evidence="2" id="KW-0597">Phosphoprotein</keyword>
<dbReference type="Pfam" id="PF00012">
    <property type="entry name" value="HSP70"/>
    <property type="match status" value="3"/>
</dbReference>
<dbReference type="CDD" id="cd24029">
    <property type="entry name" value="ASKHA_NBD_HSP70_DnaK_HscA_HscC"/>
    <property type="match status" value="1"/>
</dbReference>
<dbReference type="InterPro" id="IPR029047">
    <property type="entry name" value="HSP70_peptide-bd_sf"/>
</dbReference>
<name>A0ABU6IKL2_9ACTN</name>
<comment type="caution">
    <text evidence="8">The sequence shown here is derived from an EMBL/GenBank/DDBJ whole genome shotgun (WGS) entry which is preliminary data.</text>
</comment>
<evidence type="ECO:0000313" key="9">
    <source>
        <dbReference type="Proteomes" id="UP001349994"/>
    </source>
</evidence>
<dbReference type="Gene3D" id="3.30.420.40">
    <property type="match status" value="2"/>
</dbReference>
<keyword evidence="9" id="KW-1185">Reference proteome</keyword>
<evidence type="ECO:0000256" key="4">
    <source>
        <dbReference type="ARBA" id="ARBA00022840"/>
    </source>
</evidence>
<sequence>MGSSVCGIDLGTTYSCLAYIDETGNPVVAKNSEGSNTTPSVVCFQDDGSVVVGQSAKDDLVFSPDRAVAFVKRLMGETNFAASIDGQDKSPEEISSYILRKVVGDAERTAGMDIKDVVITVPAYFGDPPRTATRNAGEIAGLNVLRIIQEPVAAAVYYGCMKCDGDTNALVYDLGGGTFDVNVISVKKQADGNSIEVVWTDGDKTLGGKDWDAALVQYLKDEFEAQTGIGVFDDEAEEEFQAKAEEAKRQLSSKTATKVSLNIEGEKVKVEVSRDTFNAITQVLLQRTIDLTKDCMEKAASQRGVKVDRILLVGGSTRMVQVEEALSEAFPELLVEINDPDEAVAKGAALCALDDAVVMVESEEQHGGEAESPCAISEDNLVRNLSLPGVRNKISYATSKSYGVEVMQDGISVISNLIKKNQPIPVDTHEVTVAQVYGTAYSGQSAVEVRIFENDGVDDTVPLEGEPIRTQEFTLGNTCAPEGYPIQVQFNLNEQGLLSVVATEVATGNVCEFQVEASAGMSSDELQKVKSTAMKVKVE</sequence>
<dbReference type="SUPFAM" id="SSF100920">
    <property type="entry name" value="Heat shock protein 70kD (HSP70), peptide-binding domain"/>
    <property type="match status" value="1"/>
</dbReference>
<keyword evidence="4 7" id="KW-0067">ATP-binding</keyword>
<dbReference type="InterPro" id="IPR043129">
    <property type="entry name" value="ATPase_NBD"/>
</dbReference>
<keyword evidence="6" id="KW-0143">Chaperone</keyword>
<dbReference type="EMBL" id="JAYMFF010000029">
    <property type="protein sequence ID" value="MEC4177012.1"/>
    <property type="molecule type" value="Genomic_DNA"/>
</dbReference>
<evidence type="ECO:0000256" key="3">
    <source>
        <dbReference type="ARBA" id="ARBA00022741"/>
    </source>
</evidence>
<dbReference type="Proteomes" id="UP001349994">
    <property type="component" value="Unassembled WGS sequence"/>
</dbReference>
<dbReference type="Gene3D" id="2.60.34.10">
    <property type="entry name" value="Substrate Binding Domain Of DNAk, Chain A, domain 1"/>
    <property type="match status" value="1"/>
</dbReference>
<evidence type="ECO:0000256" key="1">
    <source>
        <dbReference type="ARBA" id="ARBA00007381"/>
    </source>
</evidence>
<accession>A0ABU6IKL2</accession>
<dbReference type="PANTHER" id="PTHR19375">
    <property type="entry name" value="HEAT SHOCK PROTEIN 70KDA"/>
    <property type="match status" value="1"/>
</dbReference>
<evidence type="ECO:0000256" key="5">
    <source>
        <dbReference type="ARBA" id="ARBA00023016"/>
    </source>
</evidence>
<reference evidence="8 9" key="1">
    <citation type="submission" date="2024-01" db="EMBL/GenBank/DDBJ databases">
        <title>novel species in genus Adlercreutzia.</title>
        <authorList>
            <person name="Liu X."/>
        </authorList>
    </citation>
    <scope>NUCLEOTIDE SEQUENCE [LARGE SCALE GENOMIC DNA]</scope>
    <source>
        <strain evidence="8 9">R7</strain>
    </source>
</reference>
<evidence type="ECO:0000256" key="2">
    <source>
        <dbReference type="ARBA" id="ARBA00022553"/>
    </source>
</evidence>
<dbReference type="RefSeq" id="WP_326425548.1">
    <property type="nucleotide sequence ID" value="NZ_JAYMFF010000029.1"/>
</dbReference>
<organism evidence="8 9">
    <name type="scientific">Adlercreutzia wanghongyangiae</name>
    <dbReference type="NCBI Taxonomy" id="3111451"/>
    <lineage>
        <taxon>Bacteria</taxon>
        <taxon>Bacillati</taxon>
        <taxon>Actinomycetota</taxon>
        <taxon>Coriobacteriia</taxon>
        <taxon>Eggerthellales</taxon>
        <taxon>Eggerthellaceae</taxon>
        <taxon>Adlercreutzia</taxon>
    </lineage>
</organism>
<evidence type="ECO:0000256" key="7">
    <source>
        <dbReference type="RuleBase" id="RU003322"/>
    </source>
</evidence>
<dbReference type="Gene3D" id="3.90.640.10">
    <property type="entry name" value="Actin, Chain A, domain 4"/>
    <property type="match status" value="1"/>
</dbReference>
<keyword evidence="5" id="KW-0346">Stress response</keyword>